<dbReference type="SUPFAM" id="SSF54843">
    <property type="entry name" value="Ribosomal protein L22"/>
    <property type="match status" value="1"/>
</dbReference>
<evidence type="ECO:0000256" key="6">
    <source>
        <dbReference type="RuleBase" id="RU004007"/>
    </source>
</evidence>
<comment type="subunit">
    <text evidence="4 6">Part of the 50S ribosomal subunit.</text>
</comment>
<dbReference type="AlphaFoldDB" id="A0A7J3SKG6"/>
<comment type="similarity">
    <text evidence="1 4 5">Belongs to the universal ribosomal protein uL22 family.</text>
</comment>
<dbReference type="NCBIfam" id="TIGR01038">
    <property type="entry name" value="uL22_arch_euk"/>
    <property type="match status" value="1"/>
</dbReference>
<evidence type="ECO:0000256" key="3">
    <source>
        <dbReference type="ARBA" id="ARBA00023274"/>
    </source>
</evidence>
<dbReference type="GO" id="GO:0002181">
    <property type="term" value="P:cytoplasmic translation"/>
    <property type="evidence" value="ECO:0007669"/>
    <property type="project" value="TreeGrafter"/>
</dbReference>
<accession>A0A7J3SKG6</accession>
<keyword evidence="3 4" id="KW-0687">Ribonucleoprotein</keyword>
<evidence type="ECO:0000256" key="2">
    <source>
        <dbReference type="ARBA" id="ARBA00022980"/>
    </source>
</evidence>
<comment type="caution">
    <text evidence="7">The sequence shown here is derived from an EMBL/GenBank/DDBJ whole genome shotgun (WGS) entry which is preliminary data.</text>
</comment>
<dbReference type="PROSITE" id="PS00464">
    <property type="entry name" value="RIBOSOMAL_L22"/>
    <property type="match status" value="1"/>
</dbReference>
<dbReference type="InterPro" id="IPR018260">
    <property type="entry name" value="Ribosomal_uL22_CS"/>
</dbReference>
<dbReference type="InterPro" id="IPR005721">
    <property type="entry name" value="Ribosomal_uL22_euk/arc"/>
</dbReference>
<dbReference type="Gene3D" id="3.90.470.10">
    <property type="entry name" value="Ribosomal protein L22/L17"/>
    <property type="match status" value="1"/>
</dbReference>
<dbReference type="HAMAP" id="MF_01331_A">
    <property type="entry name" value="Ribosomal_uL22_A"/>
    <property type="match status" value="1"/>
</dbReference>
<dbReference type="NCBIfam" id="NF003260">
    <property type="entry name" value="PRK04223.1"/>
    <property type="match status" value="1"/>
</dbReference>
<evidence type="ECO:0000256" key="5">
    <source>
        <dbReference type="RuleBase" id="RU004005"/>
    </source>
</evidence>
<evidence type="ECO:0000256" key="1">
    <source>
        <dbReference type="ARBA" id="ARBA00009451"/>
    </source>
</evidence>
<dbReference type="PANTHER" id="PTHR11593">
    <property type="entry name" value="60S RIBOSOMAL PROTEIN L17"/>
    <property type="match status" value="1"/>
</dbReference>
<keyword evidence="4 6" id="KW-0699">rRNA-binding</keyword>
<comment type="function">
    <text evidence="4 6">This protein binds specifically to 23S rRNA. It makes multiple contacts with different domains of the 23S rRNA in the assembled 50S subunit and ribosome.</text>
</comment>
<gene>
    <name evidence="4" type="primary">rpl22</name>
    <name evidence="7" type="ORF">ENW83_00905</name>
</gene>
<dbReference type="GO" id="GO:0003735">
    <property type="term" value="F:structural constituent of ribosome"/>
    <property type="evidence" value="ECO:0007669"/>
    <property type="project" value="UniProtKB-UniRule"/>
</dbReference>
<dbReference type="CDD" id="cd00336">
    <property type="entry name" value="Ribosomal_L22"/>
    <property type="match status" value="1"/>
</dbReference>
<dbReference type="PANTHER" id="PTHR11593:SF10">
    <property type="entry name" value="60S RIBOSOMAL PROTEIN L17"/>
    <property type="match status" value="1"/>
</dbReference>
<dbReference type="InterPro" id="IPR036394">
    <property type="entry name" value="Ribosomal_uL22_sf"/>
</dbReference>
<name>A0A7J3SKG6_9CREN</name>
<dbReference type="InterPro" id="IPR001063">
    <property type="entry name" value="Ribosomal_uL22"/>
</dbReference>
<keyword evidence="2 4" id="KW-0689">Ribosomal protein</keyword>
<sequence>MGAWRYSLKLEDERGIAKASIRDAPISPKKVINLARVIRGMKVEDAKRFLEKVIRKEEAVPNWVHSKKIPHRKGLGDRWGIPMGKYPVKAAKIMLKLVKSVEANAENKELDVEKLRIIHVSVKKGYVLKRYMPRAFGRSTPKYRRHSNIEIAVKEEV</sequence>
<dbReference type="InterPro" id="IPR057265">
    <property type="entry name" value="Ribosomal_uL22_arc-type"/>
</dbReference>
<proteinExistence type="inferred from homology"/>
<evidence type="ECO:0000256" key="4">
    <source>
        <dbReference type="HAMAP-Rule" id="MF_01331"/>
    </source>
</evidence>
<evidence type="ECO:0000313" key="7">
    <source>
        <dbReference type="EMBL" id="HGZ59752.1"/>
    </source>
</evidence>
<dbReference type="GO" id="GO:0022625">
    <property type="term" value="C:cytosolic large ribosomal subunit"/>
    <property type="evidence" value="ECO:0007669"/>
    <property type="project" value="UniProtKB-UniRule"/>
</dbReference>
<organism evidence="7">
    <name type="scientific">Fervidicoccus fontis</name>
    <dbReference type="NCBI Taxonomy" id="683846"/>
    <lineage>
        <taxon>Archaea</taxon>
        <taxon>Thermoproteota</taxon>
        <taxon>Thermoprotei</taxon>
        <taxon>Fervidicoccales</taxon>
        <taxon>Fervidicoccaceae</taxon>
        <taxon>Fervidicoccus</taxon>
    </lineage>
</organism>
<reference evidence="7" key="1">
    <citation type="journal article" date="2020" name="mSystems">
        <title>Genome- and Community-Level Interaction Insights into Carbon Utilization and Element Cycling Functions of Hydrothermarchaeota in Hydrothermal Sediment.</title>
        <authorList>
            <person name="Zhou Z."/>
            <person name="Liu Y."/>
            <person name="Xu W."/>
            <person name="Pan J."/>
            <person name="Luo Z.H."/>
            <person name="Li M."/>
        </authorList>
    </citation>
    <scope>NUCLEOTIDE SEQUENCE [LARGE SCALE GENOMIC DNA]</scope>
    <source>
        <strain evidence="7">SpSt-885</strain>
    </source>
</reference>
<dbReference type="GO" id="GO:0019843">
    <property type="term" value="F:rRNA binding"/>
    <property type="evidence" value="ECO:0007669"/>
    <property type="project" value="UniProtKB-UniRule"/>
</dbReference>
<dbReference type="EMBL" id="DTLS01000030">
    <property type="protein sequence ID" value="HGZ59752.1"/>
    <property type="molecule type" value="Genomic_DNA"/>
</dbReference>
<dbReference type="Pfam" id="PF00237">
    <property type="entry name" value="Ribosomal_L22"/>
    <property type="match status" value="1"/>
</dbReference>
<protein>
    <recommendedName>
        <fullName evidence="4">Large ribosomal subunit protein uL22</fullName>
    </recommendedName>
</protein>
<keyword evidence="4 6" id="KW-0694">RNA-binding</keyword>
<comment type="function">
    <text evidence="4">The globular domain of the protein is located near the polypeptide exit tunnel on the outside of the subunit, while an extended beta-hairpin is found that lines the wall of the exit tunnel in the center of the 70S ribosome.</text>
</comment>